<keyword evidence="2" id="KW-0433">Leucine-rich repeat</keyword>
<proteinExistence type="predicted"/>
<dbReference type="EMBL" id="JBBPBK010000011">
    <property type="protein sequence ID" value="KAK9275611.1"/>
    <property type="molecule type" value="Genomic_DNA"/>
</dbReference>
<dbReference type="FunFam" id="3.80.10.10:FF:001028">
    <property type="entry name" value="Putative leucine-rich repeat receptor-like serine/threonine-protein kinase"/>
    <property type="match status" value="1"/>
</dbReference>
<organism evidence="11 12">
    <name type="scientific">Liquidambar formosana</name>
    <name type="common">Formosan gum</name>
    <dbReference type="NCBI Taxonomy" id="63359"/>
    <lineage>
        <taxon>Eukaryota</taxon>
        <taxon>Viridiplantae</taxon>
        <taxon>Streptophyta</taxon>
        <taxon>Embryophyta</taxon>
        <taxon>Tracheophyta</taxon>
        <taxon>Spermatophyta</taxon>
        <taxon>Magnoliopsida</taxon>
        <taxon>eudicotyledons</taxon>
        <taxon>Gunneridae</taxon>
        <taxon>Pentapetalae</taxon>
        <taxon>Saxifragales</taxon>
        <taxon>Altingiaceae</taxon>
        <taxon>Liquidambar</taxon>
    </lineage>
</organism>
<dbReference type="PANTHER" id="PTHR46662:SF105">
    <property type="entry name" value="PROTEIN KINASE DOMAIN-CONTAINING PROTEIN"/>
    <property type="match status" value="1"/>
</dbReference>
<dbReference type="Gene3D" id="1.10.510.10">
    <property type="entry name" value="Transferase(Phosphotransferase) domain 1"/>
    <property type="match status" value="1"/>
</dbReference>
<evidence type="ECO:0000256" key="1">
    <source>
        <dbReference type="ARBA" id="ARBA00004370"/>
    </source>
</evidence>
<keyword evidence="6 7" id="KW-0472">Membrane</keyword>
<dbReference type="InterPro" id="IPR032675">
    <property type="entry name" value="LRR_dom_sf"/>
</dbReference>
<dbReference type="Pfam" id="PF07714">
    <property type="entry name" value="PK_Tyr_Ser-Thr"/>
    <property type="match status" value="1"/>
</dbReference>
<evidence type="ECO:0000256" key="8">
    <source>
        <dbReference type="SAM" id="SignalP"/>
    </source>
</evidence>
<dbReference type="AlphaFoldDB" id="A0AAP0RF16"/>
<dbReference type="GO" id="GO:0004672">
    <property type="term" value="F:protein kinase activity"/>
    <property type="evidence" value="ECO:0007669"/>
    <property type="project" value="InterPro"/>
</dbReference>
<dbReference type="Pfam" id="PF13855">
    <property type="entry name" value="LRR_8"/>
    <property type="match status" value="2"/>
</dbReference>
<dbReference type="InterPro" id="IPR011009">
    <property type="entry name" value="Kinase-like_dom_sf"/>
</dbReference>
<evidence type="ECO:0000259" key="9">
    <source>
        <dbReference type="Pfam" id="PF07714"/>
    </source>
</evidence>
<evidence type="ECO:0000256" key="7">
    <source>
        <dbReference type="SAM" id="Phobius"/>
    </source>
</evidence>
<feature type="domain" description="Leucine-rich repeat-containing N-terminal plant-type" evidence="10">
    <location>
        <begin position="32"/>
        <end position="70"/>
    </location>
</feature>
<feature type="transmembrane region" description="Helical" evidence="7">
    <location>
        <begin position="595"/>
        <end position="622"/>
    </location>
</feature>
<evidence type="ECO:0000256" key="3">
    <source>
        <dbReference type="ARBA" id="ARBA00022692"/>
    </source>
</evidence>
<dbReference type="PANTHER" id="PTHR46662">
    <property type="entry name" value="DI-GLUCOSE BINDING PROTEIN WITH LEUCINE-RICH REPEAT DOMAIN-CONTAINING PROTEIN"/>
    <property type="match status" value="1"/>
</dbReference>
<dbReference type="InterPro" id="IPR003591">
    <property type="entry name" value="Leu-rich_rpt_typical-subtyp"/>
</dbReference>
<dbReference type="PRINTS" id="PR00019">
    <property type="entry name" value="LEURICHRPT"/>
</dbReference>
<dbReference type="Proteomes" id="UP001415857">
    <property type="component" value="Unassembled WGS sequence"/>
</dbReference>
<dbReference type="InterPro" id="IPR001611">
    <property type="entry name" value="Leu-rich_rpt"/>
</dbReference>
<feature type="signal peptide" evidence="8">
    <location>
        <begin position="1"/>
        <end position="24"/>
    </location>
</feature>
<feature type="domain" description="Serine-threonine/tyrosine-protein kinase catalytic" evidence="9">
    <location>
        <begin position="671"/>
        <end position="729"/>
    </location>
</feature>
<evidence type="ECO:0008006" key="13">
    <source>
        <dbReference type="Google" id="ProtNLM"/>
    </source>
</evidence>
<keyword evidence="4" id="KW-0677">Repeat</keyword>
<dbReference type="SUPFAM" id="SSF56112">
    <property type="entry name" value="Protein kinase-like (PK-like)"/>
    <property type="match status" value="1"/>
</dbReference>
<dbReference type="SUPFAM" id="SSF52058">
    <property type="entry name" value="L domain-like"/>
    <property type="match status" value="2"/>
</dbReference>
<dbReference type="Gene3D" id="3.80.10.10">
    <property type="entry name" value="Ribonuclease Inhibitor"/>
    <property type="match status" value="3"/>
</dbReference>
<gene>
    <name evidence="11" type="ORF">L1049_022878</name>
</gene>
<keyword evidence="5 7" id="KW-1133">Transmembrane helix</keyword>
<comment type="subcellular location">
    <subcellularLocation>
        <location evidence="1">Membrane</location>
    </subcellularLocation>
</comment>
<comment type="caution">
    <text evidence="11">The sequence shown here is derived from an EMBL/GenBank/DDBJ whole genome shotgun (WGS) entry which is preliminary data.</text>
</comment>
<evidence type="ECO:0000313" key="11">
    <source>
        <dbReference type="EMBL" id="KAK9275611.1"/>
    </source>
</evidence>
<name>A0AAP0RF16_LIQFO</name>
<reference evidence="11 12" key="1">
    <citation type="journal article" date="2024" name="Plant J.">
        <title>Genome sequences and population genomics reveal climatic adaptation and genomic divergence between two closely related sweetgum species.</title>
        <authorList>
            <person name="Xu W.Q."/>
            <person name="Ren C.Q."/>
            <person name="Zhang X.Y."/>
            <person name="Comes H.P."/>
            <person name="Liu X.H."/>
            <person name="Li Y.G."/>
            <person name="Kettle C.J."/>
            <person name="Jalonen R."/>
            <person name="Gaisberger H."/>
            <person name="Ma Y.Z."/>
            <person name="Qiu Y.X."/>
        </authorList>
    </citation>
    <scope>NUCLEOTIDE SEQUENCE [LARGE SCALE GENOMIC DNA]</scope>
    <source>
        <strain evidence="11">Hangzhou</strain>
    </source>
</reference>
<evidence type="ECO:0000256" key="6">
    <source>
        <dbReference type="ARBA" id="ARBA00023136"/>
    </source>
</evidence>
<evidence type="ECO:0000313" key="12">
    <source>
        <dbReference type="Proteomes" id="UP001415857"/>
    </source>
</evidence>
<keyword evidence="12" id="KW-1185">Reference proteome</keyword>
<sequence length="812" mass="89104">MMGFSKFAKYIFLCLITILLVVSGEDNAPILNDRAALLSFRSNIVLDPELALESWIPSVHVCNWSGVGCNGVKNRVVQLDLRARSLRGTISPSLSNISSLLVLDLSENFFYGHIPAELGLLSELKQLSLSSNLLGGKIPTEFGFLRQLEYLNLGSNRLVGEIPGTLFCNGSSFLEYLDLSNNSLGGEIPLKNQCELSALRFLLLWSNRLVGRIPRALSNSSRLKWLDLESNLLTGELPSEIVHKMPLLQFLYLSYNDFVSHDGNTNLKPFFASLVNSSNFQELELAGNNLGGEIPSIIGDLPTSLVQIHLDENLIQGSIPPKISSLFNLTLLNLSSNLLNGSIPPELCRMGNLERVYLSNNSLSGEIPSAFGDIPHLGLLDLSKNKLSGSIPDSFANLSQLRRLLLYENHLSGTIPPSLGKCINLEILDLSHNGISGIIPSEVAGLRSLKLYLNLSSNHLHGPIPLELSKMDMVLAIDLSSNNLSGTIPTQLGSCIALEYLNISGNFLAGPLPVSIGKLPYLQELDVSSNQLIGEIPESLQVSPTLKQLNFSFNNFSGNISNAGAFSSLTISSFVGNKGICGLIDGMPKCPKKRAYHFVILAILLSLFAIPSALCIFGYPLVRKSRIRRSMAIFSGEDLEDEEHERKELKYPRISYRQLIEATDGLLCGSVGYIAPEYGLGKRASTQGDVYSFGILLLEIITGKRPTDALFHQGSSLHEWVKSHYPYRLEPIVEQALIRYALPVTPVHHNKIWCDVILELIELGLMCTQYSPLTRPSMLDVANEMGLLKQCLSNDPSTSQMIEEASLKVNGF</sequence>
<dbReference type="Pfam" id="PF00560">
    <property type="entry name" value="LRR_1"/>
    <property type="match status" value="9"/>
</dbReference>
<dbReference type="InterPro" id="IPR013210">
    <property type="entry name" value="LRR_N_plant-typ"/>
</dbReference>
<evidence type="ECO:0000256" key="4">
    <source>
        <dbReference type="ARBA" id="ARBA00022737"/>
    </source>
</evidence>
<dbReference type="InterPro" id="IPR001245">
    <property type="entry name" value="Ser-Thr/Tyr_kinase_cat_dom"/>
</dbReference>
<dbReference type="PROSITE" id="PS51450">
    <property type="entry name" value="LRR"/>
    <property type="match status" value="1"/>
</dbReference>
<evidence type="ECO:0000256" key="5">
    <source>
        <dbReference type="ARBA" id="ARBA00022989"/>
    </source>
</evidence>
<accession>A0AAP0RF16</accession>
<keyword evidence="8" id="KW-0732">Signal</keyword>
<evidence type="ECO:0000259" key="10">
    <source>
        <dbReference type="Pfam" id="PF08263"/>
    </source>
</evidence>
<dbReference type="Pfam" id="PF08263">
    <property type="entry name" value="LRRNT_2"/>
    <property type="match status" value="1"/>
</dbReference>
<dbReference type="SMART" id="SM00369">
    <property type="entry name" value="LRR_TYP"/>
    <property type="match status" value="7"/>
</dbReference>
<dbReference type="FunFam" id="3.80.10.10:FF:000676">
    <property type="entry name" value="LRR receptor-like serine/threonine-protein kinase FLS2"/>
    <property type="match status" value="1"/>
</dbReference>
<evidence type="ECO:0000256" key="2">
    <source>
        <dbReference type="ARBA" id="ARBA00022614"/>
    </source>
</evidence>
<dbReference type="GO" id="GO:0016020">
    <property type="term" value="C:membrane"/>
    <property type="evidence" value="ECO:0007669"/>
    <property type="project" value="UniProtKB-SubCell"/>
</dbReference>
<keyword evidence="3 7" id="KW-0812">Transmembrane</keyword>
<feature type="chain" id="PRO_5042867296" description="Leucine-rich repeat receptor-like protein kinase" evidence="8">
    <location>
        <begin position="25"/>
        <end position="812"/>
    </location>
</feature>
<protein>
    <recommendedName>
        <fullName evidence="13">Leucine-rich repeat receptor-like protein kinase</fullName>
    </recommendedName>
</protein>